<sequence>MGEHDESRSRWASGVLASPAPTLPVLRPSGVQYCEQEQLSYLRLCLLAAQIMRYGGQAARGMANARYCQSLRFRDCPPGAAGDRRPDGRWPGAVPAEWPGDQEYPPGNVALLRRLLGSCN</sequence>
<evidence type="ECO:0000256" key="1">
    <source>
        <dbReference type="SAM" id="MobiDB-lite"/>
    </source>
</evidence>
<dbReference type="AlphaFoldDB" id="A0A656HLL5"/>
<evidence type="ECO:0000313" key="3">
    <source>
        <dbReference type="Proteomes" id="UP000005317"/>
    </source>
</evidence>
<feature type="region of interest" description="Disordered" evidence="1">
    <location>
        <begin position="79"/>
        <end position="102"/>
    </location>
</feature>
<organism evidence="2 3">
    <name type="scientific">Thiothrix nivea (strain ATCC 35100 / DSM 5205 / JP2)</name>
    <dbReference type="NCBI Taxonomy" id="870187"/>
    <lineage>
        <taxon>Bacteria</taxon>
        <taxon>Pseudomonadati</taxon>
        <taxon>Pseudomonadota</taxon>
        <taxon>Gammaproteobacteria</taxon>
        <taxon>Thiotrichales</taxon>
        <taxon>Thiotrichaceae</taxon>
        <taxon>Thiothrix</taxon>
    </lineage>
</organism>
<dbReference type="EMBL" id="JH651383">
    <property type="protein sequence ID" value="EIJ37014.1"/>
    <property type="molecule type" value="Genomic_DNA"/>
</dbReference>
<name>A0A656HLL5_THINJ</name>
<protein>
    <submittedName>
        <fullName evidence="2">Uncharacterized protein</fullName>
    </submittedName>
</protein>
<accession>A0A656HLL5</accession>
<keyword evidence="3" id="KW-1185">Reference proteome</keyword>
<gene>
    <name evidence="2" type="ORF">Thini_0067</name>
</gene>
<dbReference type="Proteomes" id="UP000005317">
    <property type="component" value="Unassembled WGS sequence"/>
</dbReference>
<reference evidence="3" key="1">
    <citation type="journal article" date="2011" name="Stand. Genomic Sci.">
        <title>Genome sequence of the filamentous, gliding Thiothrix nivea neotype strain (JP2(T)).</title>
        <authorList>
            <person name="Lapidus A."/>
            <person name="Nolan M."/>
            <person name="Lucas S."/>
            <person name="Glavina Del Rio T."/>
            <person name="Tice H."/>
            <person name="Cheng J.F."/>
            <person name="Tapia R."/>
            <person name="Han C."/>
            <person name="Goodwin L."/>
            <person name="Pitluck S."/>
            <person name="Liolios K."/>
            <person name="Pagani I."/>
            <person name="Ivanova N."/>
            <person name="Huntemann M."/>
            <person name="Mavromatis K."/>
            <person name="Mikhailova N."/>
            <person name="Pati A."/>
            <person name="Chen A."/>
            <person name="Palaniappan K."/>
            <person name="Land M."/>
            <person name="Brambilla E.M."/>
            <person name="Rohde M."/>
            <person name="Abt B."/>
            <person name="Verbarg S."/>
            <person name="Goker M."/>
            <person name="Bristow J."/>
            <person name="Eisen J.A."/>
            <person name="Markowitz V."/>
            <person name="Hugenholtz P."/>
            <person name="Kyrpides N.C."/>
            <person name="Klenk H.P."/>
            <person name="Woyke T."/>
        </authorList>
    </citation>
    <scope>NUCLEOTIDE SEQUENCE [LARGE SCALE GENOMIC DNA]</scope>
    <source>
        <strain evidence="3">ATCC 35100 / DSM 5205 / JP2</strain>
    </source>
</reference>
<evidence type="ECO:0000313" key="2">
    <source>
        <dbReference type="EMBL" id="EIJ37014.1"/>
    </source>
</evidence>
<feature type="non-terminal residue" evidence="2">
    <location>
        <position position="120"/>
    </location>
</feature>
<proteinExistence type="predicted"/>